<feature type="domain" description="TNase-like" evidence="5">
    <location>
        <begin position="47"/>
        <end position="177"/>
    </location>
</feature>
<dbReference type="InterPro" id="IPR016071">
    <property type="entry name" value="Staphylococal_nuclease_OB-fold"/>
</dbReference>
<dbReference type="PANTHER" id="PTHR12302">
    <property type="entry name" value="EBNA2 BINDING PROTEIN P100"/>
    <property type="match status" value="1"/>
</dbReference>
<keyword evidence="2" id="KW-0255">Endonuclease</keyword>
<feature type="chain" id="PRO_5038805488" evidence="4">
    <location>
        <begin position="24"/>
        <end position="250"/>
    </location>
</feature>
<dbReference type="Proteomes" id="UP000004474">
    <property type="component" value="Unassembled WGS sequence"/>
</dbReference>
<dbReference type="Pfam" id="PF00565">
    <property type="entry name" value="SNase"/>
    <property type="match status" value="1"/>
</dbReference>
<name>K1E544_9MICO</name>
<gene>
    <name evidence="6" type="ORF">B277_12356</name>
</gene>
<dbReference type="SUPFAM" id="SSF50199">
    <property type="entry name" value="Staphylococcal nuclease"/>
    <property type="match status" value="1"/>
</dbReference>
<evidence type="ECO:0000256" key="3">
    <source>
        <dbReference type="ARBA" id="ARBA00022801"/>
    </source>
</evidence>
<dbReference type="PATRIC" id="fig|1210046.3.peg.2377"/>
<feature type="signal peptide" evidence="4">
    <location>
        <begin position="1"/>
        <end position="23"/>
    </location>
</feature>
<dbReference type="PANTHER" id="PTHR12302:SF3">
    <property type="entry name" value="SERINE_THREONINE-PROTEIN KINASE 31"/>
    <property type="match status" value="1"/>
</dbReference>
<protein>
    <submittedName>
        <fullName evidence="6">Micrococcal nuclease-like nuclease</fullName>
    </submittedName>
</protein>
<proteinExistence type="predicted"/>
<evidence type="ECO:0000256" key="1">
    <source>
        <dbReference type="ARBA" id="ARBA00022722"/>
    </source>
</evidence>
<dbReference type="AlphaFoldDB" id="K1E544"/>
<dbReference type="PROSITE" id="PS50830">
    <property type="entry name" value="TNASE_3"/>
    <property type="match status" value="1"/>
</dbReference>
<dbReference type="InterPro" id="IPR035437">
    <property type="entry name" value="SNase_OB-fold_sf"/>
</dbReference>
<evidence type="ECO:0000259" key="5">
    <source>
        <dbReference type="PROSITE" id="PS50830"/>
    </source>
</evidence>
<organism evidence="6 7">
    <name type="scientific">Janibacter hoylei PVAS-1</name>
    <dbReference type="NCBI Taxonomy" id="1210046"/>
    <lineage>
        <taxon>Bacteria</taxon>
        <taxon>Bacillati</taxon>
        <taxon>Actinomycetota</taxon>
        <taxon>Actinomycetes</taxon>
        <taxon>Micrococcales</taxon>
        <taxon>Intrasporangiaceae</taxon>
        <taxon>Janibacter</taxon>
    </lineage>
</organism>
<dbReference type="eggNOG" id="COG1525">
    <property type="taxonomic scope" value="Bacteria"/>
</dbReference>
<comment type="caution">
    <text evidence="6">The sequence shown here is derived from an EMBL/GenBank/DDBJ whole genome shotgun (WGS) entry which is preliminary data.</text>
</comment>
<accession>K1E544</accession>
<reference evidence="6 7" key="1">
    <citation type="journal article" date="2012" name="J. Bacteriol.">
        <title>Genome Sequence of Janibacter hoylei MTCC8307, Isolated from the Stratospheric Air.</title>
        <authorList>
            <person name="Pawar S.P."/>
            <person name="Dhotre D.P."/>
            <person name="Shetty S.A."/>
            <person name="Chowdhury S.P."/>
            <person name="Chaudhari B.L."/>
            <person name="Shouche Y.S."/>
        </authorList>
    </citation>
    <scope>NUCLEOTIDE SEQUENCE [LARGE SCALE GENOMIC DNA]</scope>
    <source>
        <strain evidence="6 7">PVAS-1</strain>
    </source>
</reference>
<sequence>MIRRLATLAAAALVVAAPAAAAAAPAAVAAPAAATVATATTAKPPKGASSVRVLKVTDGDTIRISYKGKSTPVRLIGLNAPEMSPRQCYATQATARMKQLTASGRVYIKVDSTQGNTDRYGRLLRHVYTPGGQSVALKLIDGGYAKEYTYNRPYAGRTSHLRAQSKAKSAKRGLWRSCTVAPKPKPVVTKPKPVTSGCKIKGNISSSGEKIYHVPGGRSYNATVITTSKGERWFCSESDARRAGWRKARA</sequence>
<evidence type="ECO:0000313" key="7">
    <source>
        <dbReference type="Proteomes" id="UP000004474"/>
    </source>
</evidence>
<dbReference type="Gene3D" id="2.40.50.90">
    <property type="match status" value="1"/>
</dbReference>
<dbReference type="SMART" id="SM00318">
    <property type="entry name" value="SNc"/>
    <property type="match status" value="1"/>
</dbReference>
<dbReference type="GO" id="GO:0004519">
    <property type="term" value="F:endonuclease activity"/>
    <property type="evidence" value="ECO:0007669"/>
    <property type="project" value="UniProtKB-KW"/>
</dbReference>
<dbReference type="STRING" id="1210046.B277_12356"/>
<dbReference type="RefSeq" id="WP_007928560.1">
    <property type="nucleotide sequence ID" value="NZ_ALWX01000055.1"/>
</dbReference>
<keyword evidence="4" id="KW-0732">Signal</keyword>
<evidence type="ECO:0000256" key="2">
    <source>
        <dbReference type="ARBA" id="ARBA00022759"/>
    </source>
</evidence>
<evidence type="ECO:0000313" key="6">
    <source>
        <dbReference type="EMBL" id="EKA60527.1"/>
    </source>
</evidence>
<keyword evidence="3" id="KW-0378">Hydrolase</keyword>
<dbReference type="EMBL" id="ALWX01000055">
    <property type="protein sequence ID" value="EKA60527.1"/>
    <property type="molecule type" value="Genomic_DNA"/>
</dbReference>
<evidence type="ECO:0000256" key="4">
    <source>
        <dbReference type="SAM" id="SignalP"/>
    </source>
</evidence>
<keyword evidence="1" id="KW-0540">Nuclease</keyword>
<dbReference type="GO" id="GO:0016787">
    <property type="term" value="F:hydrolase activity"/>
    <property type="evidence" value="ECO:0007669"/>
    <property type="project" value="UniProtKB-KW"/>
</dbReference>